<keyword evidence="1" id="KW-0812">Transmembrane</keyword>
<keyword evidence="1" id="KW-1133">Transmembrane helix</keyword>
<protein>
    <submittedName>
        <fullName evidence="3">Diacylglycerol kinase family enzyme</fullName>
    </submittedName>
</protein>
<accession>A0A2T0U0K6</accession>
<dbReference type="OrthoDB" id="3208200at2"/>
<proteinExistence type="predicted"/>
<keyword evidence="1" id="KW-0472">Membrane</keyword>
<name>A0A2T0U0K6_9ACTN</name>
<evidence type="ECO:0000313" key="4">
    <source>
        <dbReference type="Proteomes" id="UP000239210"/>
    </source>
</evidence>
<comment type="caution">
    <text evidence="3">The sequence shown here is derived from an EMBL/GenBank/DDBJ whole genome shotgun (WGS) entry which is preliminary data.</text>
</comment>
<dbReference type="InterPro" id="IPR017438">
    <property type="entry name" value="ATP-NAD_kinase_N"/>
</dbReference>
<evidence type="ECO:0000256" key="1">
    <source>
        <dbReference type="SAM" id="Phobius"/>
    </source>
</evidence>
<feature type="transmembrane region" description="Helical" evidence="1">
    <location>
        <begin position="64"/>
        <end position="84"/>
    </location>
</feature>
<organism evidence="3 4">
    <name type="scientific">Geodermatophilus tzadiensis</name>
    <dbReference type="NCBI Taxonomy" id="1137988"/>
    <lineage>
        <taxon>Bacteria</taxon>
        <taxon>Bacillati</taxon>
        <taxon>Actinomycetota</taxon>
        <taxon>Actinomycetes</taxon>
        <taxon>Geodermatophilales</taxon>
        <taxon>Geodermatophilaceae</taxon>
        <taxon>Geodermatophilus</taxon>
    </lineage>
</organism>
<dbReference type="PROSITE" id="PS50146">
    <property type="entry name" value="DAGK"/>
    <property type="match status" value="1"/>
</dbReference>
<evidence type="ECO:0000313" key="3">
    <source>
        <dbReference type="EMBL" id="PRY51368.1"/>
    </source>
</evidence>
<keyword evidence="4" id="KW-1185">Reference proteome</keyword>
<dbReference type="Gene3D" id="3.40.50.10330">
    <property type="entry name" value="Probable inorganic polyphosphate/atp-NAD kinase, domain 1"/>
    <property type="match status" value="1"/>
</dbReference>
<dbReference type="InterPro" id="IPR001206">
    <property type="entry name" value="Diacylglycerol_kinase_cat_dom"/>
</dbReference>
<feature type="transmembrane region" description="Helical" evidence="1">
    <location>
        <begin position="38"/>
        <end position="57"/>
    </location>
</feature>
<gene>
    <name evidence="3" type="ORF">LY71_102437</name>
</gene>
<evidence type="ECO:0000259" key="2">
    <source>
        <dbReference type="PROSITE" id="PS50146"/>
    </source>
</evidence>
<dbReference type="RefSeq" id="WP_106275846.1">
    <property type="nucleotide sequence ID" value="NZ_PVTG01000002.1"/>
</dbReference>
<feature type="domain" description="DAGKc" evidence="2">
    <location>
        <begin position="126"/>
        <end position="253"/>
    </location>
</feature>
<reference evidence="3 4" key="1">
    <citation type="submission" date="2018-03" db="EMBL/GenBank/DDBJ databases">
        <title>Genomic Encyclopedia of Archaeal and Bacterial Type Strains, Phase II (KMG-II): from individual species to whole genera.</title>
        <authorList>
            <person name="Goeker M."/>
        </authorList>
    </citation>
    <scope>NUCLEOTIDE SEQUENCE [LARGE SCALE GENOMIC DNA]</scope>
    <source>
        <strain evidence="3 4">DSM 45416</strain>
    </source>
</reference>
<dbReference type="GO" id="GO:0016301">
    <property type="term" value="F:kinase activity"/>
    <property type="evidence" value="ECO:0007669"/>
    <property type="project" value="UniProtKB-KW"/>
</dbReference>
<dbReference type="InterPro" id="IPR016064">
    <property type="entry name" value="NAD/diacylglycerol_kinase_sf"/>
</dbReference>
<dbReference type="Pfam" id="PF00781">
    <property type="entry name" value="DAGK_cat"/>
    <property type="match status" value="1"/>
</dbReference>
<keyword evidence="3" id="KW-0418">Kinase</keyword>
<feature type="transmembrane region" description="Helical" evidence="1">
    <location>
        <begin position="12"/>
        <end position="32"/>
    </location>
</feature>
<dbReference type="Gene3D" id="2.60.200.40">
    <property type="match status" value="1"/>
</dbReference>
<dbReference type="AlphaFoldDB" id="A0A2T0U0K6"/>
<dbReference type="EMBL" id="PVTG01000002">
    <property type="protein sequence ID" value="PRY51368.1"/>
    <property type="molecule type" value="Genomic_DNA"/>
</dbReference>
<feature type="transmembrane region" description="Helical" evidence="1">
    <location>
        <begin position="90"/>
        <end position="108"/>
    </location>
</feature>
<sequence length="448" mass="45645">MSALAGAWRRLTATGALLASGAGTVVVLLAIVGDLRRLPLELALLAAVVLGAWSAVTRAGWRRLLAAIVTLGAAAGLVAVSFGGADTASVLVRVAAVALALVLVALAVRRDARGLRRAPTAGVAVPGARNAVLILNPRSGGATAQRLDLAGQCRARGIEPVVLGPRDDLVALAEAAVARGADVIGMAGGDGSQGLVAGVAARHGVAMVVVPAGTRNHLALDLGLDRDDVIGALDAFGPAVERVVDLGAVNGRVFVNNVSLGLYAEIIRSPEYRDAKVDTTLAALPRLLGPGSAPFDLEFTGPAGERHSGAHVVQVSNNPYGATAGSRTTRPRLDTGHLGVIALEIRGDRAATGFLAAAAAGRPGRHPGYCAWETAAFRVHSAHPVDVGLDGEALRMAPPLSFRSLPGALRIRLPAGALGLSPAARDARAREVLHQLRLTASGRSKART</sequence>
<dbReference type="SUPFAM" id="SSF111331">
    <property type="entry name" value="NAD kinase/diacylglycerol kinase-like"/>
    <property type="match status" value="1"/>
</dbReference>
<keyword evidence="3" id="KW-0808">Transferase</keyword>
<dbReference type="Proteomes" id="UP000239210">
    <property type="component" value="Unassembled WGS sequence"/>
</dbReference>